<dbReference type="Gene3D" id="3.40.630.30">
    <property type="match status" value="1"/>
</dbReference>
<accession>A0A4Q4ZH30</accession>
<dbReference type="Pfam" id="PF13302">
    <property type="entry name" value="Acetyltransf_3"/>
    <property type="match status" value="1"/>
</dbReference>
<evidence type="ECO:0000313" key="2">
    <source>
        <dbReference type="EMBL" id="RYP86746.1"/>
    </source>
</evidence>
<dbReference type="PANTHER" id="PTHR39173">
    <property type="entry name" value="ACETYLTRANSFERASE"/>
    <property type="match status" value="1"/>
</dbReference>
<comment type="caution">
    <text evidence="2">The sequence shown here is derived from an EMBL/GenBank/DDBJ whole genome shotgun (WGS) entry which is preliminary data.</text>
</comment>
<dbReference type="RefSeq" id="WP_134716277.1">
    <property type="nucleotide sequence ID" value="NZ_SDKM01000010.1"/>
</dbReference>
<dbReference type="AlphaFoldDB" id="A0A4Q4ZH30"/>
<feature type="domain" description="N-acetyltransferase" evidence="1">
    <location>
        <begin position="35"/>
        <end position="170"/>
    </location>
</feature>
<protein>
    <submittedName>
        <fullName evidence="2">GNAT family N-acetyltransferase</fullName>
    </submittedName>
</protein>
<organism evidence="2 3">
    <name type="scientific">Nocardioides guangzhouensis</name>
    <dbReference type="NCBI Taxonomy" id="2497878"/>
    <lineage>
        <taxon>Bacteria</taxon>
        <taxon>Bacillati</taxon>
        <taxon>Actinomycetota</taxon>
        <taxon>Actinomycetes</taxon>
        <taxon>Propionibacteriales</taxon>
        <taxon>Nocardioidaceae</taxon>
        <taxon>Nocardioides</taxon>
    </lineage>
</organism>
<gene>
    <name evidence="2" type="ORF">EKO23_08810</name>
</gene>
<dbReference type="GO" id="GO:0016747">
    <property type="term" value="F:acyltransferase activity, transferring groups other than amino-acyl groups"/>
    <property type="evidence" value="ECO:0007669"/>
    <property type="project" value="InterPro"/>
</dbReference>
<dbReference type="PANTHER" id="PTHR39173:SF1">
    <property type="entry name" value="ACETYLTRANSFERASE"/>
    <property type="match status" value="1"/>
</dbReference>
<dbReference type="OrthoDB" id="9797989at2"/>
<reference evidence="2 3" key="1">
    <citation type="submission" date="2019-01" db="EMBL/GenBank/DDBJ databases">
        <title>Nocardioides guangzhouensis sp. nov., an actinobacterium isolated from soil.</title>
        <authorList>
            <person name="Fu Y."/>
            <person name="Cai Y."/>
            <person name="Lin Z."/>
            <person name="Chen P."/>
        </authorList>
    </citation>
    <scope>NUCLEOTIDE SEQUENCE [LARGE SCALE GENOMIC DNA]</scope>
    <source>
        <strain evidence="2 3">130</strain>
    </source>
</reference>
<proteinExistence type="predicted"/>
<evidence type="ECO:0000259" key="1">
    <source>
        <dbReference type="PROSITE" id="PS51186"/>
    </source>
</evidence>
<name>A0A4Q4ZH30_9ACTN</name>
<dbReference type="SUPFAM" id="SSF55729">
    <property type="entry name" value="Acyl-CoA N-acyltransferases (Nat)"/>
    <property type="match status" value="1"/>
</dbReference>
<keyword evidence="2" id="KW-0808">Transferase</keyword>
<dbReference type="InterPro" id="IPR016181">
    <property type="entry name" value="Acyl_CoA_acyltransferase"/>
</dbReference>
<evidence type="ECO:0000313" key="3">
    <source>
        <dbReference type="Proteomes" id="UP000295198"/>
    </source>
</evidence>
<sequence length="170" mass="19300">MTSLVRPDAAYHDSWQEAFEEFDHVFSDGSGQHGRVEGEFTRERFDAMVADRLAQADPATPLRPDWVHCTFLWIVEGPEFVGNLAIRHELTPYLLEQGGHVGYSVRPSRRRQGHARRALALALPVCQELGIDRVLVTCDVDNEASRRTIEANGGVQEDVREGKRRYWISV</sequence>
<dbReference type="Proteomes" id="UP000295198">
    <property type="component" value="Unassembled WGS sequence"/>
</dbReference>
<dbReference type="InterPro" id="IPR000182">
    <property type="entry name" value="GNAT_dom"/>
</dbReference>
<dbReference type="PROSITE" id="PS51186">
    <property type="entry name" value="GNAT"/>
    <property type="match status" value="1"/>
</dbReference>
<dbReference type="EMBL" id="SDKM01000010">
    <property type="protein sequence ID" value="RYP86746.1"/>
    <property type="molecule type" value="Genomic_DNA"/>
</dbReference>
<keyword evidence="3" id="KW-1185">Reference proteome</keyword>